<evidence type="ECO:0000313" key="12">
    <source>
        <dbReference type="Proteomes" id="UP000655523"/>
    </source>
</evidence>
<dbReference type="Gene3D" id="1.20.1600.10">
    <property type="entry name" value="Outer membrane efflux proteins (OEP)"/>
    <property type="match status" value="1"/>
</dbReference>
<feature type="chain" id="PRO_5040529027" evidence="9">
    <location>
        <begin position="25"/>
        <end position="510"/>
    </location>
</feature>
<comment type="subcellular location">
    <subcellularLocation>
        <location evidence="9">Cell membrane</location>
        <topology evidence="9">Lipid-anchor</topology>
    </subcellularLocation>
    <subcellularLocation>
        <location evidence="1">Membrane</location>
    </subcellularLocation>
</comment>
<keyword evidence="12" id="KW-1185">Reference proteome</keyword>
<comment type="similarity">
    <text evidence="2 9">Belongs to the outer membrane factor (OMF) (TC 1.B.17) family.</text>
</comment>
<proteinExistence type="inferred from homology"/>
<reference evidence="11 12" key="1">
    <citation type="submission" date="2019-11" db="EMBL/GenBank/DDBJ databases">
        <title>Metabolism of dissolved organic matter in forest soils.</title>
        <authorList>
            <person name="Cyle K.T."/>
            <person name="Wilhelm R.C."/>
            <person name="Martinez C.E."/>
        </authorList>
    </citation>
    <scope>NUCLEOTIDE SEQUENCE [LARGE SCALE GENOMIC DNA]</scope>
    <source>
        <strain evidence="11 12">5N</strain>
    </source>
</reference>
<dbReference type="InterPro" id="IPR010131">
    <property type="entry name" value="MdtP/NodT-like"/>
</dbReference>
<evidence type="ECO:0000256" key="1">
    <source>
        <dbReference type="ARBA" id="ARBA00004370"/>
    </source>
</evidence>
<feature type="region of interest" description="Disordered" evidence="10">
    <location>
        <begin position="474"/>
        <end position="510"/>
    </location>
</feature>
<keyword evidence="5 9" id="KW-0732">Signal</keyword>
<evidence type="ECO:0000256" key="9">
    <source>
        <dbReference type="RuleBase" id="RU362097"/>
    </source>
</evidence>
<keyword evidence="7 9" id="KW-0564">Palmitate</keyword>
<evidence type="ECO:0000256" key="10">
    <source>
        <dbReference type="SAM" id="MobiDB-lite"/>
    </source>
</evidence>
<feature type="signal peptide" evidence="9">
    <location>
        <begin position="1"/>
        <end position="24"/>
    </location>
</feature>
<dbReference type="PANTHER" id="PTHR30203:SF20">
    <property type="entry name" value="MULTIDRUG RESISTANCE OUTER MEMBRANE PROTEIN MDTP-RELATED"/>
    <property type="match status" value="1"/>
</dbReference>
<protein>
    <submittedName>
        <fullName evidence="11">Efflux transporter outer membrane subunit</fullName>
    </submittedName>
</protein>
<dbReference type="EMBL" id="WOEZ01000044">
    <property type="protein sequence ID" value="NPT55013.1"/>
    <property type="molecule type" value="Genomic_DNA"/>
</dbReference>
<evidence type="ECO:0000256" key="5">
    <source>
        <dbReference type="ARBA" id="ARBA00022729"/>
    </source>
</evidence>
<gene>
    <name evidence="11" type="ORF">GNZ13_10410</name>
</gene>
<evidence type="ECO:0000256" key="7">
    <source>
        <dbReference type="ARBA" id="ARBA00023139"/>
    </source>
</evidence>
<dbReference type="NCBIfam" id="TIGR01845">
    <property type="entry name" value="outer_NodT"/>
    <property type="match status" value="1"/>
</dbReference>
<keyword evidence="6 9" id="KW-0472">Membrane</keyword>
<evidence type="ECO:0000256" key="6">
    <source>
        <dbReference type="ARBA" id="ARBA00023136"/>
    </source>
</evidence>
<keyword evidence="8 9" id="KW-0449">Lipoprotein</keyword>
<evidence type="ECO:0000313" key="11">
    <source>
        <dbReference type="EMBL" id="NPT55013.1"/>
    </source>
</evidence>
<dbReference type="InterPro" id="IPR003423">
    <property type="entry name" value="OMP_efflux"/>
</dbReference>
<sequence>MLTRLPRKVVLPALLAGLVIIAGCASTGKIAPQDKISDPASLDIGSAIRDANNDAHWPDARWWQAYNDPKLNQWIDTANQGSPSLAIAQARVREALSSAGVARSALSPQINGTMSIQHKHRPDNEFYGPGPLNNQNTWNNTGAIALDYHLDLWGKDKNSAERALDVAHATAADARAAQIELDTNIVRTYIGMSRDYALLDIAQSTFSQQQQILALAQRRLAGGIGTQLDVSQAETPLPEYERQIESIQESIALEKNQLAALAGKGPGSGESIARPALALDGPDGLPTALRFELVGHRPDIVAARWTVAAQARGIDVAKANFYPDTDLMASLGGYAAAGPLFQFLKSASGSWTGGPAMSLPIFDGGRLRSELGAQSASFDVAVSQYNETIVEALKDISDSVITLRSLQSQDADTQRSVASATRSYNLAKEGFRRGLTDYVNVLVAQTQLLQARQGLAKIQAARLEAHASLTEALGGGLDDPTNGPNDSTLAPSRHISPLSNLPLPGKSKTD</sequence>
<evidence type="ECO:0000256" key="8">
    <source>
        <dbReference type="ARBA" id="ARBA00023288"/>
    </source>
</evidence>
<dbReference type="SUPFAM" id="SSF56954">
    <property type="entry name" value="Outer membrane efflux proteins (OEP)"/>
    <property type="match status" value="1"/>
</dbReference>
<dbReference type="Pfam" id="PF02321">
    <property type="entry name" value="OEP"/>
    <property type="match status" value="2"/>
</dbReference>
<comment type="caution">
    <text evidence="11">The sequence shown here is derived from an EMBL/GenBank/DDBJ whole genome shotgun (WGS) entry which is preliminary data.</text>
</comment>
<accession>A0A972NMI2</accession>
<dbReference type="PANTHER" id="PTHR30203">
    <property type="entry name" value="OUTER MEMBRANE CATION EFFLUX PROTEIN"/>
    <property type="match status" value="1"/>
</dbReference>
<organism evidence="11 12">
    <name type="scientific">Paraburkholderia elongata</name>
    <dbReference type="NCBI Taxonomy" id="2675747"/>
    <lineage>
        <taxon>Bacteria</taxon>
        <taxon>Pseudomonadati</taxon>
        <taxon>Pseudomonadota</taxon>
        <taxon>Betaproteobacteria</taxon>
        <taxon>Burkholderiales</taxon>
        <taxon>Burkholderiaceae</taxon>
        <taxon>Paraburkholderia</taxon>
    </lineage>
</organism>
<evidence type="ECO:0000256" key="4">
    <source>
        <dbReference type="ARBA" id="ARBA00022692"/>
    </source>
</evidence>
<dbReference type="Proteomes" id="UP000655523">
    <property type="component" value="Unassembled WGS sequence"/>
</dbReference>
<dbReference type="Gene3D" id="2.20.200.10">
    <property type="entry name" value="Outer membrane efflux proteins (OEP)"/>
    <property type="match status" value="1"/>
</dbReference>
<dbReference type="GO" id="GO:0005886">
    <property type="term" value="C:plasma membrane"/>
    <property type="evidence" value="ECO:0007669"/>
    <property type="project" value="UniProtKB-SubCell"/>
</dbReference>
<evidence type="ECO:0000256" key="2">
    <source>
        <dbReference type="ARBA" id="ARBA00007613"/>
    </source>
</evidence>
<keyword evidence="3 9" id="KW-1134">Transmembrane beta strand</keyword>
<dbReference type="AlphaFoldDB" id="A0A972NMI2"/>
<name>A0A972NMI2_9BURK</name>
<keyword evidence="4 9" id="KW-0812">Transmembrane</keyword>
<evidence type="ECO:0000256" key="3">
    <source>
        <dbReference type="ARBA" id="ARBA00022452"/>
    </source>
</evidence>
<dbReference type="GO" id="GO:0015562">
    <property type="term" value="F:efflux transmembrane transporter activity"/>
    <property type="evidence" value="ECO:0007669"/>
    <property type="project" value="InterPro"/>
</dbReference>
<dbReference type="RefSeq" id="WP_172163183.1">
    <property type="nucleotide sequence ID" value="NZ_WOEZ01000044.1"/>
</dbReference>
<dbReference type="PROSITE" id="PS51257">
    <property type="entry name" value="PROKAR_LIPOPROTEIN"/>
    <property type="match status" value="1"/>
</dbReference>